<dbReference type="InterPro" id="IPR007831">
    <property type="entry name" value="T2SS_GspE_N"/>
</dbReference>
<keyword evidence="4" id="KW-1185">Reference proteome</keyword>
<dbReference type="Gene3D" id="3.30.300.160">
    <property type="entry name" value="Type II secretion system, protein E, N-terminal domain"/>
    <property type="match status" value="1"/>
</dbReference>
<gene>
    <name evidence="3" type="ORF">BU251_03970</name>
</gene>
<proteinExistence type="predicted"/>
<dbReference type="AlphaFoldDB" id="A0A410P495"/>
<dbReference type="Proteomes" id="UP000287243">
    <property type="component" value="Chromosome"/>
</dbReference>
<dbReference type="Pfam" id="PF05157">
    <property type="entry name" value="MshEN"/>
    <property type="match status" value="1"/>
</dbReference>
<name>A0A410P495_VELA1</name>
<evidence type="ECO:0000313" key="3">
    <source>
        <dbReference type="EMBL" id="QAT16943.1"/>
    </source>
</evidence>
<evidence type="ECO:0000259" key="1">
    <source>
        <dbReference type="Pfam" id="PF05157"/>
    </source>
</evidence>
<feature type="domain" description="Type II secretion system protein GspE N-terminal" evidence="1">
    <location>
        <begin position="63"/>
        <end position="147"/>
    </location>
</feature>
<dbReference type="SUPFAM" id="SSF160246">
    <property type="entry name" value="EspE N-terminal domain-like"/>
    <property type="match status" value="1"/>
</dbReference>
<feature type="domain" description="PilZ" evidence="2">
    <location>
        <begin position="181"/>
        <end position="265"/>
    </location>
</feature>
<dbReference type="SUPFAM" id="SSF141371">
    <property type="entry name" value="PilZ domain-like"/>
    <property type="match status" value="1"/>
</dbReference>
<dbReference type="EMBL" id="CP019384">
    <property type="protein sequence ID" value="QAT16943.1"/>
    <property type="molecule type" value="Genomic_DNA"/>
</dbReference>
<dbReference type="InterPro" id="IPR037257">
    <property type="entry name" value="T2SS_E_N_sf"/>
</dbReference>
<reference evidence="3 4" key="1">
    <citation type="submission" date="2017-01" db="EMBL/GenBank/DDBJ databases">
        <title>First insights into the biology of 'candidatus Vampirococcus archaeovorus'.</title>
        <authorList>
            <person name="Kizina J."/>
            <person name="Jordan S."/>
            <person name="Stueber K."/>
            <person name="Reinhardt R."/>
            <person name="Harder J."/>
        </authorList>
    </citation>
    <scope>NUCLEOTIDE SEQUENCE [LARGE SCALE GENOMIC DNA]</scope>
    <source>
        <strain evidence="3 4">LiM</strain>
    </source>
</reference>
<dbReference type="GO" id="GO:0035438">
    <property type="term" value="F:cyclic-di-GMP binding"/>
    <property type="evidence" value="ECO:0007669"/>
    <property type="project" value="InterPro"/>
</dbReference>
<evidence type="ECO:0000313" key="4">
    <source>
        <dbReference type="Proteomes" id="UP000287243"/>
    </source>
</evidence>
<protein>
    <submittedName>
        <fullName evidence="3">Type IV fimbrial assembly, ATPase PilB</fullName>
    </submittedName>
</protein>
<dbReference type="Pfam" id="PF07238">
    <property type="entry name" value="PilZ"/>
    <property type="match status" value="1"/>
</dbReference>
<sequence>MFMNLNTEINLGTSLMEKRLITAEQLKDAYEHLKIKGGYLSQRLIELGYIKEADIATHLTCEFGYSYIPLKSYIVTEDALACIPAEFACDFCVLPIEKHDKLLTIAMADPLNKGVIELIRQISRCEIVVLISIRSEIRQSIERYYGGHFKEFELDRYKDDVVLRDNLMEKEISNGLYTGVNRRRYKRMQVGLAAEYYVYPNFVKTEIKNLSMGGILFETQNYLHPGTELAINIHLDNYRYITAVVEVSRSEPVNIINAGWDTTSRVIHETGAFFSFMPEKNQEMLAQFLKHMIKS</sequence>
<dbReference type="KEGG" id="vai:BU251_03970"/>
<organism evidence="3 4">
    <name type="scientific">Velamenicoccus archaeovorus</name>
    <dbReference type="NCBI Taxonomy" id="1930593"/>
    <lineage>
        <taxon>Bacteria</taxon>
        <taxon>Pseudomonadati</taxon>
        <taxon>Candidatus Omnitrophota</taxon>
        <taxon>Candidatus Velamenicoccus</taxon>
    </lineage>
</organism>
<accession>A0A410P495</accession>
<dbReference type="InterPro" id="IPR009875">
    <property type="entry name" value="PilZ_domain"/>
</dbReference>
<dbReference type="Gene3D" id="2.40.10.220">
    <property type="entry name" value="predicted glycosyltransferase like domains"/>
    <property type="match status" value="1"/>
</dbReference>
<evidence type="ECO:0000259" key="2">
    <source>
        <dbReference type="Pfam" id="PF07238"/>
    </source>
</evidence>
<dbReference type="RefSeq" id="WP_128699585.1">
    <property type="nucleotide sequence ID" value="NZ_CP019384.1"/>
</dbReference>
<dbReference type="OrthoDB" id="5524135at2"/>